<evidence type="ECO:0000313" key="5">
    <source>
        <dbReference type="EMBL" id="BAO29259.1"/>
    </source>
</evidence>
<gene>
    <name evidence="5" type="ORF">SUTH_01460</name>
</gene>
<comment type="similarity">
    <text evidence="4">Belongs to the glutamate--cysteine ligase type 2 family. YbdK subfamily.</text>
</comment>
<keyword evidence="2 4" id="KW-0547">Nucleotide-binding</keyword>
<dbReference type="InterPro" id="IPR050141">
    <property type="entry name" value="GCL_type2/YbdK_subfam"/>
</dbReference>
<evidence type="ECO:0000313" key="6">
    <source>
        <dbReference type="Proteomes" id="UP000031637"/>
    </source>
</evidence>
<keyword evidence="3 4" id="KW-0067">ATP-binding</keyword>
<dbReference type="SUPFAM" id="SSF55931">
    <property type="entry name" value="Glutamine synthetase/guanido kinase"/>
    <property type="match status" value="1"/>
</dbReference>
<dbReference type="Gene3D" id="3.30.590.20">
    <property type="match status" value="1"/>
</dbReference>
<dbReference type="KEGG" id="shd:SUTH_01460"/>
<evidence type="ECO:0000256" key="2">
    <source>
        <dbReference type="ARBA" id="ARBA00022741"/>
    </source>
</evidence>
<organism evidence="5 6">
    <name type="scientific">Sulfuritalea hydrogenivorans sk43H</name>
    <dbReference type="NCBI Taxonomy" id="1223802"/>
    <lineage>
        <taxon>Bacteria</taxon>
        <taxon>Pseudomonadati</taxon>
        <taxon>Pseudomonadota</taxon>
        <taxon>Betaproteobacteria</taxon>
        <taxon>Nitrosomonadales</taxon>
        <taxon>Sterolibacteriaceae</taxon>
        <taxon>Sulfuritalea</taxon>
    </lineage>
</organism>
<dbReference type="NCBIfam" id="TIGR02050">
    <property type="entry name" value="gshA_cyan_rel"/>
    <property type="match status" value="1"/>
</dbReference>
<keyword evidence="1 4" id="KW-0436">Ligase</keyword>
<dbReference type="GO" id="GO:0005524">
    <property type="term" value="F:ATP binding"/>
    <property type="evidence" value="ECO:0007669"/>
    <property type="project" value="UniProtKB-KW"/>
</dbReference>
<name>W0SDF7_9PROT</name>
<dbReference type="AlphaFoldDB" id="W0SDF7"/>
<dbReference type="InterPro" id="IPR011793">
    <property type="entry name" value="YbdK"/>
</dbReference>
<dbReference type="GO" id="GO:0042398">
    <property type="term" value="P:modified amino acid biosynthetic process"/>
    <property type="evidence" value="ECO:0007669"/>
    <property type="project" value="InterPro"/>
</dbReference>
<dbReference type="GO" id="GO:0004357">
    <property type="term" value="F:glutamate-cysteine ligase activity"/>
    <property type="evidence" value="ECO:0007669"/>
    <property type="project" value="UniProtKB-EC"/>
</dbReference>
<dbReference type="EMBL" id="AP012547">
    <property type="protein sequence ID" value="BAO29259.1"/>
    <property type="molecule type" value="Genomic_DNA"/>
</dbReference>
<dbReference type="Pfam" id="PF04107">
    <property type="entry name" value="GCS2"/>
    <property type="match status" value="1"/>
</dbReference>
<evidence type="ECO:0000256" key="3">
    <source>
        <dbReference type="ARBA" id="ARBA00022840"/>
    </source>
</evidence>
<dbReference type="NCBIfam" id="NF010040">
    <property type="entry name" value="PRK13516.1"/>
    <property type="match status" value="1"/>
</dbReference>
<comment type="function">
    <text evidence="4">ATP-dependent carboxylate-amine ligase which exhibits weak glutamate--cysteine ligase activity.</text>
</comment>
<dbReference type="InterPro" id="IPR006336">
    <property type="entry name" value="GCS2"/>
</dbReference>
<protein>
    <recommendedName>
        <fullName evidence="4">Putative glutamate--cysteine ligase 2</fullName>
        <ecNumber evidence="4">6.3.2.2</ecNumber>
    </recommendedName>
    <alternativeName>
        <fullName evidence="4">Gamma-glutamylcysteine synthetase 2</fullName>
        <shortName evidence="4">GCS 2</shortName>
        <shortName evidence="4">Gamma-GCS 2</shortName>
    </alternativeName>
</protein>
<reference evidence="5 6" key="1">
    <citation type="journal article" date="2014" name="Syst. Appl. Microbiol.">
        <title>Complete genomes of freshwater sulfur oxidizers Sulfuricella denitrificans skB26 and Sulfuritalea hydrogenivorans sk43H: genetic insights into the sulfur oxidation pathway of betaproteobacteria.</title>
        <authorList>
            <person name="Watanabe T."/>
            <person name="Kojima H."/>
            <person name="Fukui M."/>
        </authorList>
    </citation>
    <scope>NUCLEOTIDE SEQUENCE [LARGE SCALE GENOMIC DNA]</scope>
    <source>
        <strain evidence="5">DSM22779</strain>
    </source>
</reference>
<accession>W0SDF7</accession>
<keyword evidence="6" id="KW-1185">Reference proteome</keyword>
<dbReference type="RefSeq" id="WP_041098234.1">
    <property type="nucleotide sequence ID" value="NZ_AP012547.1"/>
</dbReference>
<dbReference type="PANTHER" id="PTHR36510">
    <property type="entry name" value="GLUTAMATE--CYSTEINE LIGASE 2-RELATED"/>
    <property type="match status" value="1"/>
</dbReference>
<dbReference type="PANTHER" id="PTHR36510:SF1">
    <property type="entry name" value="GLUTAMATE--CYSTEINE LIGASE 2-RELATED"/>
    <property type="match status" value="1"/>
</dbReference>
<dbReference type="STRING" id="1223802.SUTH_01460"/>
<dbReference type="InterPro" id="IPR014746">
    <property type="entry name" value="Gln_synth/guanido_kin_cat_dom"/>
</dbReference>
<proteinExistence type="inferred from homology"/>
<dbReference type="Proteomes" id="UP000031637">
    <property type="component" value="Chromosome"/>
</dbReference>
<dbReference type="HOGENOM" id="CLU_044848_1_1_4"/>
<dbReference type="EC" id="6.3.2.2" evidence="4"/>
<sequence>MALESFKSSRPLSLGVELELQILDTHDYALTPMANDLLYWVERHPGNPGNIVPEITQGMIEISTGIHTTHQTLTAELGEIRDFLCRGGRELNLALSGGGTHAFQHWGETRIFDKERFHHISDLYGYLAKQFTIFGQHIHIGCPSPDEALFLLHSLSRYIPHMIALSGASPYVHGHDTGFASARLNSVFAFPLSGRAPMVASWEEFGVYFDKMTHTGVVKGMKDFYWDIRPKPEFGTIEIRVCDTPLTVGHAADLAAYLQALCRYLMIERPIVPVEDDYLVYTFNRFQACRFGAEGVLVDPKSGEHRSVRDDILQTLGRIEQHAIELDADAACSRIKARVEQGESDAAWCRARFTELGSAAELMRAQSIRWQEA</sequence>
<comment type="catalytic activity">
    <reaction evidence="4">
        <text>L-cysteine + L-glutamate + ATP = gamma-L-glutamyl-L-cysteine + ADP + phosphate + H(+)</text>
        <dbReference type="Rhea" id="RHEA:13285"/>
        <dbReference type="ChEBI" id="CHEBI:15378"/>
        <dbReference type="ChEBI" id="CHEBI:29985"/>
        <dbReference type="ChEBI" id="CHEBI:30616"/>
        <dbReference type="ChEBI" id="CHEBI:35235"/>
        <dbReference type="ChEBI" id="CHEBI:43474"/>
        <dbReference type="ChEBI" id="CHEBI:58173"/>
        <dbReference type="ChEBI" id="CHEBI:456216"/>
        <dbReference type="EC" id="6.3.2.2"/>
    </reaction>
</comment>
<dbReference type="HAMAP" id="MF_01609">
    <property type="entry name" value="Glu_cys_ligase_2"/>
    <property type="match status" value="1"/>
</dbReference>
<evidence type="ECO:0000256" key="4">
    <source>
        <dbReference type="HAMAP-Rule" id="MF_01609"/>
    </source>
</evidence>
<evidence type="ECO:0000256" key="1">
    <source>
        <dbReference type="ARBA" id="ARBA00022598"/>
    </source>
</evidence>